<dbReference type="PANTHER" id="PTHR30349">
    <property type="entry name" value="PHAGE INTEGRASE-RELATED"/>
    <property type="match status" value="1"/>
</dbReference>
<sequence>MKVIGNGSITKLEKGKSRAQCRKWRLRVQTDKGEKPRRFTGTWTQAQEALKEFIGELSTPVSDLTFGEYAEKWLRRRELSGDYEVDTLDKERQQIKLLDREFGDVRLIDIDKPRAEDGLLAIKNGNSPSGRVLSGTYMNQAHARMKAIMESALDDDLIPRNPLAKVKAPKIDTPEKQALPRETLARFVCAMDALPLDSHTVAARLAVLQGMRRGEIVCTPWGDVNSTSLFVRDSVSESTGRPKGGRPKTPSSVRELPLMDYMAQILNRWKPVQAGMLACLGLEQTDETPICCSAIGGYMHPQNLDRWWRNNRGTFGLEGVTLHELRHTYLTMLGATGSPSIVIKSLAGWASLAMADTYVHEDATANREAVKHLGNVIDFEIAKIEGGTSAGTSSGTSDHLAEFRAIL</sequence>
<keyword evidence="2" id="KW-0238">DNA-binding</keyword>
<comment type="similarity">
    <text evidence="1">Belongs to the 'phage' integrase family.</text>
</comment>
<dbReference type="Gene3D" id="1.10.443.10">
    <property type="entry name" value="Intergrase catalytic core"/>
    <property type="match status" value="1"/>
</dbReference>
<dbReference type="HOGENOM" id="CLU_027562_17_1_11"/>
<dbReference type="GO" id="GO:0006310">
    <property type="term" value="P:DNA recombination"/>
    <property type="evidence" value="ECO:0007669"/>
    <property type="project" value="UniProtKB-KW"/>
</dbReference>
<dbReference type="InterPro" id="IPR011010">
    <property type="entry name" value="DNA_brk_join_enz"/>
</dbReference>
<proteinExistence type="inferred from homology"/>
<evidence type="ECO:0000313" key="7">
    <source>
        <dbReference type="Proteomes" id="UP000008805"/>
    </source>
</evidence>
<dbReference type="GO" id="GO:0003677">
    <property type="term" value="F:DNA binding"/>
    <property type="evidence" value="ECO:0007669"/>
    <property type="project" value="UniProtKB-KW"/>
</dbReference>
<evidence type="ECO:0000256" key="1">
    <source>
        <dbReference type="ARBA" id="ARBA00008857"/>
    </source>
</evidence>
<dbReference type="Pfam" id="PF00589">
    <property type="entry name" value="Phage_integrase"/>
    <property type="match status" value="1"/>
</dbReference>
<protein>
    <submittedName>
        <fullName evidence="6">Site-specific recombinase XerC</fullName>
    </submittedName>
</protein>
<dbReference type="PROSITE" id="PS51898">
    <property type="entry name" value="TYR_RECOMBINASE"/>
    <property type="match status" value="1"/>
</dbReference>
<dbReference type="InterPro" id="IPR010998">
    <property type="entry name" value="Integrase_recombinase_N"/>
</dbReference>
<dbReference type="EMBL" id="FP929047">
    <property type="protein sequence ID" value="CBL04507.1"/>
    <property type="molecule type" value="Genomic_DNA"/>
</dbReference>
<dbReference type="Gene3D" id="1.10.150.130">
    <property type="match status" value="1"/>
</dbReference>
<accession>D6E9W0</accession>
<evidence type="ECO:0000256" key="4">
    <source>
        <dbReference type="SAM" id="MobiDB-lite"/>
    </source>
</evidence>
<keyword evidence="3" id="KW-0233">DNA recombination</keyword>
<feature type="region of interest" description="Disordered" evidence="4">
    <location>
        <begin position="233"/>
        <end position="253"/>
    </location>
</feature>
<dbReference type="PANTHER" id="PTHR30349:SF41">
    <property type="entry name" value="INTEGRASE_RECOMBINASE PROTEIN MJ0367-RELATED"/>
    <property type="match status" value="1"/>
</dbReference>
<evidence type="ECO:0000256" key="3">
    <source>
        <dbReference type="ARBA" id="ARBA00023172"/>
    </source>
</evidence>
<dbReference type="InterPro" id="IPR050090">
    <property type="entry name" value="Tyrosine_recombinase_XerCD"/>
</dbReference>
<dbReference type="Proteomes" id="UP000008805">
    <property type="component" value="Chromosome"/>
</dbReference>
<organism evidence="6 7">
    <name type="scientific">Gordonibacter pamelaeae 7-10-1-b</name>
    <dbReference type="NCBI Taxonomy" id="657308"/>
    <lineage>
        <taxon>Bacteria</taxon>
        <taxon>Bacillati</taxon>
        <taxon>Actinomycetota</taxon>
        <taxon>Coriobacteriia</taxon>
        <taxon>Eggerthellales</taxon>
        <taxon>Eggerthellaceae</taxon>
        <taxon>Gordonibacter</taxon>
    </lineage>
</organism>
<reference evidence="6 7" key="2">
    <citation type="submission" date="2010-03" db="EMBL/GenBank/DDBJ databases">
        <authorList>
            <person name="Pajon A."/>
        </authorList>
    </citation>
    <scope>NUCLEOTIDE SEQUENCE [LARGE SCALE GENOMIC DNA]</scope>
    <source>
        <strain evidence="7">7-10-1-b</strain>
    </source>
</reference>
<evidence type="ECO:0000256" key="2">
    <source>
        <dbReference type="ARBA" id="ARBA00023125"/>
    </source>
</evidence>
<dbReference type="RefSeq" id="WP_015539851.1">
    <property type="nucleotide sequence ID" value="NC_021021.1"/>
</dbReference>
<dbReference type="GO" id="GO:0015074">
    <property type="term" value="P:DNA integration"/>
    <property type="evidence" value="ECO:0007669"/>
    <property type="project" value="InterPro"/>
</dbReference>
<feature type="domain" description="Tyr recombinase" evidence="5">
    <location>
        <begin position="174"/>
        <end position="371"/>
    </location>
</feature>
<evidence type="ECO:0000313" key="6">
    <source>
        <dbReference type="EMBL" id="CBL04507.1"/>
    </source>
</evidence>
<keyword evidence="7" id="KW-1185">Reference proteome</keyword>
<dbReference type="InterPro" id="IPR013762">
    <property type="entry name" value="Integrase-like_cat_sf"/>
</dbReference>
<dbReference type="PATRIC" id="fig|657308.3.peg.1764"/>
<dbReference type="AlphaFoldDB" id="D6E9W0"/>
<gene>
    <name evidence="6" type="ORF">GPA_22530</name>
</gene>
<reference evidence="6 7" key="1">
    <citation type="submission" date="2010-03" db="EMBL/GenBank/DDBJ databases">
        <title>The genome sequence of Gordonibacter pamelaeae 7-10-1-bT.</title>
        <authorList>
            <consortium name="metaHIT consortium -- http://www.metahit.eu/"/>
            <person name="Pajon A."/>
            <person name="Turner K."/>
            <person name="Parkhill J."/>
            <person name="Timmis K."/>
            <person name="Oxley A."/>
            <person name="Wurdemann D."/>
        </authorList>
    </citation>
    <scope>NUCLEOTIDE SEQUENCE [LARGE SCALE GENOMIC DNA]</scope>
    <source>
        <strain evidence="7">7-10-1-b</strain>
    </source>
</reference>
<dbReference type="KEGG" id="gpa:GPA_22530"/>
<dbReference type="SUPFAM" id="SSF56349">
    <property type="entry name" value="DNA breaking-rejoining enzymes"/>
    <property type="match status" value="1"/>
</dbReference>
<name>D6E9W0_9ACTN</name>
<evidence type="ECO:0000259" key="5">
    <source>
        <dbReference type="PROSITE" id="PS51898"/>
    </source>
</evidence>
<dbReference type="InterPro" id="IPR002104">
    <property type="entry name" value="Integrase_catalytic"/>
</dbReference>